<gene>
    <name evidence="2" type="ORF">HanXRQr2_Chr02g0067231</name>
</gene>
<evidence type="ECO:0000313" key="2">
    <source>
        <dbReference type="EMBL" id="KAF5818603.1"/>
    </source>
</evidence>
<dbReference type="Gramene" id="mRNA:HanXRQr2_Chr02g0067231">
    <property type="protein sequence ID" value="mRNA:HanXRQr2_Chr02g0067231"/>
    <property type="gene ID" value="HanXRQr2_Chr02g0067231"/>
</dbReference>
<dbReference type="Proteomes" id="UP000215914">
    <property type="component" value="Unassembled WGS sequence"/>
</dbReference>
<comment type="caution">
    <text evidence="2">The sequence shown here is derived from an EMBL/GenBank/DDBJ whole genome shotgun (WGS) entry which is preliminary data.</text>
</comment>
<dbReference type="PANTHER" id="PTHR10492">
    <property type="match status" value="1"/>
</dbReference>
<reference evidence="2" key="1">
    <citation type="journal article" date="2017" name="Nature">
        <title>The sunflower genome provides insights into oil metabolism, flowering and Asterid evolution.</title>
        <authorList>
            <person name="Badouin H."/>
            <person name="Gouzy J."/>
            <person name="Grassa C.J."/>
            <person name="Murat F."/>
            <person name="Staton S.E."/>
            <person name="Cottret L."/>
            <person name="Lelandais-Briere C."/>
            <person name="Owens G.L."/>
            <person name="Carrere S."/>
            <person name="Mayjonade B."/>
            <person name="Legrand L."/>
            <person name="Gill N."/>
            <person name="Kane N.C."/>
            <person name="Bowers J.E."/>
            <person name="Hubner S."/>
            <person name="Bellec A."/>
            <person name="Berard A."/>
            <person name="Berges H."/>
            <person name="Blanchet N."/>
            <person name="Boniface M.C."/>
            <person name="Brunel D."/>
            <person name="Catrice O."/>
            <person name="Chaidir N."/>
            <person name="Claudel C."/>
            <person name="Donnadieu C."/>
            <person name="Faraut T."/>
            <person name="Fievet G."/>
            <person name="Helmstetter N."/>
            <person name="King M."/>
            <person name="Knapp S.J."/>
            <person name="Lai Z."/>
            <person name="Le Paslier M.C."/>
            <person name="Lippi Y."/>
            <person name="Lorenzon L."/>
            <person name="Mandel J.R."/>
            <person name="Marage G."/>
            <person name="Marchand G."/>
            <person name="Marquand E."/>
            <person name="Bret-Mestries E."/>
            <person name="Morien E."/>
            <person name="Nambeesan S."/>
            <person name="Nguyen T."/>
            <person name="Pegot-Espagnet P."/>
            <person name="Pouilly N."/>
            <person name="Raftis F."/>
            <person name="Sallet E."/>
            <person name="Schiex T."/>
            <person name="Thomas J."/>
            <person name="Vandecasteele C."/>
            <person name="Vares D."/>
            <person name="Vear F."/>
            <person name="Vautrin S."/>
            <person name="Crespi M."/>
            <person name="Mangin B."/>
            <person name="Burke J.M."/>
            <person name="Salse J."/>
            <person name="Munos S."/>
            <person name="Vincourt P."/>
            <person name="Rieseberg L.H."/>
            <person name="Langlade N.B."/>
        </authorList>
    </citation>
    <scope>NUCLEOTIDE SEQUENCE</scope>
    <source>
        <tissue evidence="2">Leaves</tissue>
    </source>
</reference>
<dbReference type="EMBL" id="MNCJ02000317">
    <property type="protein sequence ID" value="KAF5818603.1"/>
    <property type="molecule type" value="Genomic_DNA"/>
</dbReference>
<sequence length="310" mass="35658">MYKHYQDALAICRVYGNPQYFITFTCNVRWLEITREISRAGVSSPQDRPDIVARVFQMNVRSFIKHLRTAKPFGDVTADLYTIEFQKRGLPHCHTLLWVSSASSVQSAEQVDQYITAELPDPVANPTLYRIVTDCMLHRPCGLARMTSPCMKDGVCSNNFPKPFEHATRFDNAGYVHYKRSSDSHTFLKNGVPLDNGYIVPYNSNLLMHFDAHINVEYCGWSMLIKYLFKYISKGADRIRFAITKEKEVSGNQSNATLEVVDEIQNYLDGRFICPHEASWRIFAFPIHHRNPLVQVLAVHLEGRQNLTFK</sequence>
<organism evidence="2 3">
    <name type="scientific">Helianthus annuus</name>
    <name type="common">Common sunflower</name>
    <dbReference type="NCBI Taxonomy" id="4232"/>
    <lineage>
        <taxon>Eukaryota</taxon>
        <taxon>Viridiplantae</taxon>
        <taxon>Streptophyta</taxon>
        <taxon>Embryophyta</taxon>
        <taxon>Tracheophyta</taxon>
        <taxon>Spermatophyta</taxon>
        <taxon>Magnoliopsida</taxon>
        <taxon>eudicotyledons</taxon>
        <taxon>Gunneridae</taxon>
        <taxon>Pentapetalae</taxon>
        <taxon>asterids</taxon>
        <taxon>campanulids</taxon>
        <taxon>Asterales</taxon>
        <taxon>Asteraceae</taxon>
        <taxon>Asteroideae</taxon>
        <taxon>Heliantheae alliance</taxon>
        <taxon>Heliantheae</taxon>
        <taxon>Helianthus</taxon>
    </lineage>
</organism>
<keyword evidence="2" id="KW-0347">Helicase</keyword>
<proteinExistence type="predicted"/>
<keyword evidence="2" id="KW-0378">Hydrolase</keyword>
<dbReference type="PANTHER" id="PTHR10492:SF96">
    <property type="entry name" value="ATP-DEPENDENT DNA HELICASE"/>
    <property type="match status" value="1"/>
</dbReference>
<feature type="domain" description="Helitron helicase-like" evidence="1">
    <location>
        <begin position="1"/>
        <end position="97"/>
    </location>
</feature>
<evidence type="ECO:0000313" key="3">
    <source>
        <dbReference type="Proteomes" id="UP000215914"/>
    </source>
</evidence>
<keyword evidence="2" id="KW-0547">Nucleotide-binding</keyword>
<name>A0A9K3P191_HELAN</name>
<dbReference type="GO" id="GO:0004386">
    <property type="term" value="F:helicase activity"/>
    <property type="evidence" value="ECO:0007669"/>
    <property type="project" value="UniProtKB-KW"/>
</dbReference>
<dbReference type="InterPro" id="IPR025476">
    <property type="entry name" value="Helitron_helicase-like"/>
</dbReference>
<keyword evidence="2" id="KW-0067">ATP-binding</keyword>
<evidence type="ECO:0000259" key="1">
    <source>
        <dbReference type="Pfam" id="PF14214"/>
    </source>
</evidence>
<dbReference type="AlphaFoldDB" id="A0A9K3P191"/>
<protein>
    <submittedName>
        <fullName evidence="2">Helitron helicase-like domain-containing protein</fullName>
    </submittedName>
</protein>
<keyword evidence="3" id="KW-1185">Reference proteome</keyword>
<dbReference type="Pfam" id="PF14214">
    <property type="entry name" value="Helitron_like_N"/>
    <property type="match status" value="1"/>
</dbReference>
<accession>A0A9K3P191</accession>
<reference evidence="2" key="2">
    <citation type="submission" date="2020-06" db="EMBL/GenBank/DDBJ databases">
        <title>Helianthus annuus Genome sequencing and assembly Release 2.</title>
        <authorList>
            <person name="Gouzy J."/>
            <person name="Langlade N."/>
            <person name="Munos S."/>
        </authorList>
    </citation>
    <scope>NUCLEOTIDE SEQUENCE</scope>
    <source>
        <tissue evidence="2">Leaves</tissue>
    </source>
</reference>